<dbReference type="CDD" id="cd05009">
    <property type="entry name" value="SIS_GlmS_GlmD_2"/>
    <property type="match status" value="1"/>
</dbReference>
<dbReference type="RefSeq" id="WP_113890234.1">
    <property type="nucleotide sequence ID" value="NZ_QNRK01000017.1"/>
</dbReference>
<dbReference type="PROSITE" id="PS51464">
    <property type="entry name" value="SIS"/>
    <property type="match status" value="2"/>
</dbReference>
<dbReference type="InterPro" id="IPR046348">
    <property type="entry name" value="SIS_dom_sf"/>
</dbReference>
<dbReference type="OrthoDB" id="9761808at2"/>
<dbReference type="GO" id="GO:1901135">
    <property type="term" value="P:carbohydrate derivative metabolic process"/>
    <property type="evidence" value="ECO:0007669"/>
    <property type="project" value="InterPro"/>
</dbReference>
<dbReference type="Proteomes" id="UP000253529">
    <property type="component" value="Unassembled WGS sequence"/>
</dbReference>
<name>A0A366F8Y7_9HYPH</name>
<dbReference type="EMBL" id="QNRK01000017">
    <property type="protein sequence ID" value="RBP11123.1"/>
    <property type="molecule type" value="Genomic_DNA"/>
</dbReference>
<dbReference type="PANTHER" id="PTHR10937:SF8">
    <property type="entry name" value="AMINOTRANSFERASE-RELATED"/>
    <property type="match status" value="1"/>
</dbReference>
<reference evidence="4 5" key="1">
    <citation type="submission" date="2018-06" db="EMBL/GenBank/DDBJ databases">
        <title>Genomic Encyclopedia of Type Strains, Phase IV (KMG-IV): sequencing the most valuable type-strain genomes for metagenomic binning, comparative biology and taxonomic classification.</title>
        <authorList>
            <person name="Goeker M."/>
        </authorList>
    </citation>
    <scope>NUCLEOTIDE SEQUENCE [LARGE SCALE GENOMIC DNA]</scope>
    <source>
        <strain evidence="4 5">DSM 24875</strain>
    </source>
</reference>
<feature type="domain" description="SIS" evidence="3">
    <location>
        <begin position="194"/>
        <end position="328"/>
    </location>
</feature>
<dbReference type="InterPro" id="IPR001347">
    <property type="entry name" value="SIS_dom"/>
</dbReference>
<dbReference type="Pfam" id="PF01380">
    <property type="entry name" value="SIS"/>
    <property type="match status" value="2"/>
</dbReference>
<organism evidence="4 5">
    <name type="scientific">Roseiarcus fermentans</name>
    <dbReference type="NCBI Taxonomy" id="1473586"/>
    <lineage>
        <taxon>Bacteria</taxon>
        <taxon>Pseudomonadati</taxon>
        <taxon>Pseudomonadota</taxon>
        <taxon>Alphaproteobacteria</taxon>
        <taxon>Hyphomicrobiales</taxon>
        <taxon>Roseiarcaceae</taxon>
        <taxon>Roseiarcus</taxon>
    </lineage>
</organism>
<dbReference type="InterPro" id="IPR035466">
    <property type="entry name" value="GlmS/AgaS_SIS"/>
</dbReference>
<dbReference type="PANTHER" id="PTHR10937">
    <property type="entry name" value="GLUCOSAMINE--FRUCTOSE-6-PHOSPHATE AMINOTRANSFERASE, ISOMERIZING"/>
    <property type="match status" value="1"/>
</dbReference>
<dbReference type="GO" id="GO:0008483">
    <property type="term" value="F:transaminase activity"/>
    <property type="evidence" value="ECO:0007669"/>
    <property type="project" value="UniProtKB-KW"/>
</dbReference>
<keyword evidence="1" id="KW-0808">Transferase</keyword>
<evidence type="ECO:0000313" key="5">
    <source>
        <dbReference type="Proteomes" id="UP000253529"/>
    </source>
</evidence>
<dbReference type="AlphaFoldDB" id="A0A366F8Y7"/>
<dbReference type="Gene3D" id="3.40.50.10490">
    <property type="entry name" value="Glucose-6-phosphate isomerase like protein, domain 1"/>
    <property type="match status" value="2"/>
</dbReference>
<protein>
    <submittedName>
        <fullName evidence="4">Glutamine--fructose-6-phosphate transaminase</fullName>
    </submittedName>
</protein>
<keyword evidence="5" id="KW-1185">Reference proteome</keyword>
<sequence length="343" mass="35171">MSGTFMAAEIAETGLAIRRQLDGAAERIGKLADELRAGEPAFVATIARGSSDHAALFLKHVVELKLGLACASLGPSIASLYHAPMRLSDAVAITISQSGRSPDIIAMQRAAKLAGATAIALVNETDSPVAAEADALLPLLAGTERSVAATKSMIAALVAGVSLAARWSRDDGLAAALEGLPAILDPVAPPPGDLETALAGANSLYVIGRGATYAVAMEAALKLKETSAIHAEAFSSAEVLHGPAGVVGPGFPALGFAPAPGDAARDGFFATIDRLASFGAAPLIVDVLRHARFPTLVAPDAGHPMVTPIAALHAFYWLAEAVARRRGRNPDDPPHLMKVTRTV</sequence>
<dbReference type="SUPFAM" id="SSF53697">
    <property type="entry name" value="SIS domain"/>
    <property type="match status" value="1"/>
</dbReference>
<evidence type="ECO:0000313" key="4">
    <source>
        <dbReference type="EMBL" id="RBP11123.1"/>
    </source>
</evidence>
<evidence type="ECO:0000259" key="3">
    <source>
        <dbReference type="PROSITE" id="PS51464"/>
    </source>
</evidence>
<dbReference type="CDD" id="cd05008">
    <property type="entry name" value="SIS_GlmS_GlmD_1"/>
    <property type="match status" value="1"/>
</dbReference>
<evidence type="ECO:0000256" key="2">
    <source>
        <dbReference type="ARBA" id="ARBA00022737"/>
    </source>
</evidence>
<keyword evidence="1" id="KW-0032">Aminotransferase</keyword>
<gene>
    <name evidence="4" type="ORF">DFR50_1178</name>
</gene>
<dbReference type="InterPro" id="IPR035490">
    <property type="entry name" value="GlmS/FrlB_SIS"/>
</dbReference>
<proteinExistence type="predicted"/>
<evidence type="ECO:0000256" key="1">
    <source>
        <dbReference type="ARBA" id="ARBA00022576"/>
    </source>
</evidence>
<accession>A0A366F8Y7</accession>
<dbReference type="GO" id="GO:0097367">
    <property type="term" value="F:carbohydrate derivative binding"/>
    <property type="evidence" value="ECO:0007669"/>
    <property type="project" value="InterPro"/>
</dbReference>
<comment type="caution">
    <text evidence="4">The sequence shown here is derived from an EMBL/GenBank/DDBJ whole genome shotgun (WGS) entry which is preliminary data.</text>
</comment>
<keyword evidence="2" id="KW-0677">Repeat</keyword>
<feature type="domain" description="SIS" evidence="3">
    <location>
        <begin position="31"/>
        <end position="173"/>
    </location>
</feature>